<dbReference type="HOGENOM" id="CLU_037460_0_0_1"/>
<evidence type="ECO:0000256" key="3">
    <source>
        <dbReference type="ARBA" id="ARBA00022801"/>
    </source>
</evidence>
<dbReference type="EMBL" id="AKIJ01000003">
    <property type="protein sequence ID" value="KFG26126.1"/>
    <property type="molecule type" value="Genomic_DNA"/>
</dbReference>
<evidence type="ECO:0000313" key="7">
    <source>
        <dbReference type="Proteomes" id="UP000054524"/>
    </source>
</evidence>
<accession>A0A086J1V8</accession>
<keyword evidence="2 5" id="KW-0547">Nucleotide-binding</keyword>
<keyword evidence="7" id="KW-1185">Reference proteome</keyword>
<dbReference type="GeneID" id="77676214"/>
<dbReference type="GO" id="GO:0005525">
    <property type="term" value="F:GTP binding"/>
    <property type="evidence" value="ECO:0007669"/>
    <property type="project" value="UniProtKB-KW"/>
</dbReference>
<proteinExistence type="inferred from homology"/>
<keyword evidence="3 5" id="KW-0378">Hydrolase</keyword>
<dbReference type="Gene3D" id="3.40.50.300">
    <property type="entry name" value="P-loop containing nucleotide triphosphate hydrolases"/>
    <property type="match status" value="1"/>
</dbReference>
<evidence type="ECO:0000256" key="5">
    <source>
        <dbReference type="RuleBase" id="RU365059"/>
    </source>
</evidence>
<dbReference type="PANTHER" id="PTHR21231">
    <property type="entry name" value="XPA-BINDING PROTEIN 1-RELATED"/>
    <property type="match status" value="1"/>
</dbReference>
<dbReference type="SUPFAM" id="SSF52540">
    <property type="entry name" value="P-loop containing nucleoside triphosphate hydrolases"/>
    <property type="match status" value="1"/>
</dbReference>
<keyword evidence="4 5" id="KW-0342">GTP-binding</keyword>
<gene>
    <name evidence="6" type="ORF">NESG_01241</name>
</gene>
<dbReference type="Pfam" id="PF03029">
    <property type="entry name" value="ATP_bind_1"/>
    <property type="match status" value="1"/>
</dbReference>
<sequence>MGYALFVIGPAGSGKTTLTHMLKEHYTSQKRSVTLVNLDPAQALTDLEFVFDIRDHIEISEIMEAADFGPNGGLMAGLEAISDNLDIMELPEDDEVFLIFDCPGQIELYLHSDSISKIITEMQKNHFPLVLYALDAMHLLDNSRFLAAAISATIAMSKFEVPHLNIFTKCDLVDKAQLDELLESLDTETLCDNLPARTADEKKFNQALTTIIKDEGLLGFIPLNYKEKESIDELAYHIDTSLQYFDNHMPDE</sequence>
<comment type="caution">
    <text evidence="6">The sequence shown here is derived from an EMBL/GenBank/DDBJ whole genome shotgun (WGS) entry which is preliminary data.</text>
</comment>
<dbReference type="Proteomes" id="UP000054524">
    <property type="component" value="Unassembled WGS sequence"/>
</dbReference>
<reference evidence="6 7" key="1">
    <citation type="journal article" date="2014" name="Genome Announc.">
        <title>Genome Sequence of the Microsporidian Species Nematocida sp1 Strain ERTm6 (ATCC PRA-372).</title>
        <authorList>
            <person name="Bakowski M.A."/>
            <person name="Priest M."/>
            <person name="Young S."/>
            <person name="Cuomo C.A."/>
            <person name="Troemel E.R."/>
        </authorList>
    </citation>
    <scope>NUCLEOTIDE SEQUENCE [LARGE SCALE GENOMIC DNA]</scope>
    <source>
        <strain evidence="6 7">ERTm6</strain>
    </source>
</reference>
<dbReference type="InterPro" id="IPR027417">
    <property type="entry name" value="P-loop_NTPase"/>
</dbReference>
<comment type="function">
    <text evidence="5">Small GTPase required for proper nuclear import of RNA polymerase II and III (RNAPII and RNAPIII). May act at an RNAP assembly step prior to nuclear import.</text>
</comment>
<evidence type="ECO:0000256" key="1">
    <source>
        <dbReference type="ARBA" id="ARBA00005290"/>
    </source>
</evidence>
<dbReference type="InterPro" id="IPR004130">
    <property type="entry name" value="Gpn"/>
</dbReference>
<protein>
    <recommendedName>
        <fullName evidence="5">GPN-loop GTPase 3</fullName>
    </recommendedName>
</protein>
<comment type="subunit">
    <text evidence="5">Binds to RNA polymerase II (RNAPII).</text>
</comment>
<comment type="similarity">
    <text evidence="1 5">Belongs to the GPN-loop GTPase family.</text>
</comment>
<organism evidence="6 7">
    <name type="scientific">Nematocida ausubeli (strain ATCC PRA-371 / ERTm2)</name>
    <name type="common">Nematode killer fungus</name>
    <dbReference type="NCBI Taxonomy" id="1913371"/>
    <lineage>
        <taxon>Eukaryota</taxon>
        <taxon>Fungi</taxon>
        <taxon>Fungi incertae sedis</taxon>
        <taxon>Microsporidia</taxon>
        <taxon>Nematocida</taxon>
    </lineage>
</organism>
<dbReference type="GO" id="GO:0003924">
    <property type="term" value="F:GTPase activity"/>
    <property type="evidence" value="ECO:0007669"/>
    <property type="project" value="TreeGrafter"/>
</dbReference>
<dbReference type="AlphaFoldDB" id="A0A086J1V8"/>
<dbReference type="RefSeq" id="XP_052904681.1">
    <property type="nucleotide sequence ID" value="XM_053048876.1"/>
</dbReference>
<name>A0A086J1V8_NEMA1</name>
<evidence type="ECO:0000256" key="4">
    <source>
        <dbReference type="ARBA" id="ARBA00023134"/>
    </source>
</evidence>
<evidence type="ECO:0000313" key="6">
    <source>
        <dbReference type="EMBL" id="KFG26126.1"/>
    </source>
</evidence>
<dbReference type="PANTHER" id="PTHR21231:SF7">
    <property type="entry name" value="GPN-LOOP GTPASE 3"/>
    <property type="match status" value="1"/>
</dbReference>
<evidence type="ECO:0000256" key="2">
    <source>
        <dbReference type="ARBA" id="ARBA00022741"/>
    </source>
</evidence>